<dbReference type="OrthoDB" id="15794at2759"/>
<keyword evidence="2" id="KW-1185">Reference proteome</keyword>
<name>A0A7R9KPP3_9ACAR</name>
<accession>A0A7R9KPP3</accession>
<dbReference type="AlphaFoldDB" id="A0A7R9KPP3"/>
<dbReference type="Proteomes" id="UP000759131">
    <property type="component" value="Unassembled WGS sequence"/>
</dbReference>
<dbReference type="EMBL" id="OC858969">
    <property type="protein sequence ID" value="CAD7627063.1"/>
    <property type="molecule type" value="Genomic_DNA"/>
</dbReference>
<sequence length="245" mass="27997">MLGSSFKTLLRMRSVNIEPGTLANTPAEEIKYLNQNCFQELVSKISSQDLPQFFQWIQTKYLVSDCSGEKPAIAYQTLNRISNDIKLMVPNYGLMSSEVITFPAEGQIANKNSNCNAINTIAIDAFLYDDLDVEDLIEEERLSRHYCLDYIMPNQWVGYVICSDVCILPQIVNTSDVILLNNVFEFFQNRSKEMECWDFLYQNCKSGTILVTVPSIEDSFQSLQQSTIDLSKWILRQQVVDPLLA</sequence>
<evidence type="ECO:0000313" key="2">
    <source>
        <dbReference type="Proteomes" id="UP000759131"/>
    </source>
</evidence>
<proteinExistence type="predicted"/>
<dbReference type="EMBL" id="CAJPIZ010004394">
    <property type="protein sequence ID" value="CAG2107493.1"/>
    <property type="molecule type" value="Genomic_DNA"/>
</dbReference>
<reference evidence="1" key="1">
    <citation type="submission" date="2020-11" db="EMBL/GenBank/DDBJ databases">
        <authorList>
            <person name="Tran Van P."/>
        </authorList>
    </citation>
    <scope>NUCLEOTIDE SEQUENCE</scope>
</reference>
<evidence type="ECO:0000313" key="1">
    <source>
        <dbReference type="EMBL" id="CAD7627063.1"/>
    </source>
</evidence>
<protein>
    <submittedName>
        <fullName evidence="1">Uncharacterized protein</fullName>
    </submittedName>
</protein>
<gene>
    <name evidence="1" type="ORF">OSB1V03_LOCUS7493</name>
</gene>
<organism evidence="1">
    <name type="scientific">Medioppia subpectinata</name>
    <dbReference type="NCBI Taxonomy" id="1979941"/>
    <lineage>
        <taxon>Eukaryota</taxon>
        <taxon>Metazoa</taxon>
        <taxon>Ecdysozoa</taxon>
        <taxon>Arthropoda</taxon>
        <taxon>Chelicerata</taxon>
        <taxon>Arachnida</taxon>
        <taxon>Acari</taxon>
        <taxon>Acariformes</taxon>
        <taxon>Sarcoptiformes</taxon>
        <taxon>Oribatida</taxon>
        <taxon>Brachypylina</taxon>
        <taxon>Oppioidea</taxon>
        <taxon>Oppiidae</taxon>
        <taxon>Medioppia</taxon>
    </lineage>
</organism>
<feature type="non-terminal residue" evidence="1">
    <location>
        <position position="245"/>
    </location>
</feature>